<dbReference type="CDD" id="cd00063">
    <property type="entry name" value="FN3"/>
    <property type="match status" value="5"/>
</dbReference>
<feature type="signal peptide" evidence="19">
    <location>
        <begin position="1"/>
        <end position="39"/>
    </location>
</feature>
<evidence type="ECO:0000256" key="17">
    <source>
        <dbReference type="SAM" id="MobiDB-lite"/>
    </source>
</evidence>
<comment type="subcellular location">
    <subcellularLocation>
        <location evidence="1">Cell membrane</location>
        <topology evidence="1">Single-pass type I membrane protein</topology>
    </subcellularLocation>
    <subcellularLocation>
        <location evidence="2">Cell projection</location>
        <location evidence="2">Growth cone</location>
    </subcellularLocation>
</comment>
<evidence type="ECO:0000256" key="14">
    <source>
        <dbReference type="ARBA" id="ARBA00023319"/>
    </source>
</evidence>
<feature type="compositionally biased region" description="Low complexity" evidence="17">
    <location>
        <begin position="713"/>
        <end position="731"/>
    </location>
</feature>
<dbReference type="SMART" id="SM00408">
    <property type="entry name" value="IGc2"/>
    <property type="match status" value="5"/>
</dbReference>
<feature type="region of interest" description="Disordered" evidence="17">
    <location>
        <begin position="862"/>
        <end position="896"/>
    </location>
</feature>
<feature type="compositionally biased region" description="Basic and acidic residues" evidence="17">
    <location>
        <begin position="872"/>
        <end position="896"/>
    </location>
</feature>
<feature type="domain" description="Fibronectin type-III" evidence="21">
    <location>
        <begin position="953"/>
        <end position="1049"/>
    </location>
</feature>
<evidence type="ECO:0000256" key="7">
    <source>
        <dbReference type="ARBA" id="ARBA00022737"/>
    </source>
</evidence>
<feature type="compositionally biased region" description="Basic and acidic residues" evidence="17">
    <location>
        <begin position="1182"/>
        <end position="1218"/>
    </location>
</feature>
<organism evidence="22 23">
    <name type="scientific">Amphiprion percula</name>
    <name type="common">Orange clownfish</name>
    <name type="synonym">Lutjanus percula</name>
    <dbReference type="NCBI Taxonomy" id="161767"/>
    <lineage>
        <taxon>Eukaryota</taxon>
        <taxon>Metazoa</taxon>
        <taxon>Chordata</taxon>
        <taxon>Craniata</taxon>
        <taxon>Vertebrata</taxon>
        <taxon>Euteleostomi</taxon>
        <taxon>Actinopterygii</taxon>
        <taxon>Neopterygii</taxon>
        <taxon>Teleostei</taxon>
        <taxon>Neoteleostei</taxon>
        <taxon>Acanthomorphata</taxon>
        <taxon>Ovalentaria</taxon>
        <taxon>Pomacentridae</taxon>
        <taxon>Amphiprion</taxon>
    </lineage>
</organism>
<feature type="domain" description="Ig-like" evidence="20">
    <location>
        <begin position="51"/>
        <end position="129"/>
    </location>
</feature>
<proteinExistence type="inferred from homology"/>
<dbReference type="Pfam" id="PF00041">
    <property type="entry name" value="fn3"/>
    <property type="match status" value="3"/>
</dbReference>
<feature type="domain" description="Ig-like" evidence="20">
    <location>
        <begin position="245"/>
        <end position="333"/>
    </location>
</feature>
<dbReference type="SMART" id="SM00409">
    <property type="entry name" value="IG"/>
    <property type="match status" value="6"/>
</dbReference>
<dbReference type="InterPro" id="IPR003961">
    <property type="entry name" value="FN3_dom"/>
</dbReference>
<dbReference type="FunFam" id="2.60.40.10:FF:000057">
    <property type="entry name" value="neural cell adhesion molecule L1"/>
    <property type="match status" value="1"/>
</dbReference>
<dbReference type="InterPro" id="IPR013098">
    <property type="entry name" value="Ig_I-set"/>
</dbReference>
<dbReference type="InterPro" id="IPR007110">
    <property type="entry name" value="Ig-like_dom"/>
</dbReference>
<keyword evidence="8" id="KW-0130">Cell adhesion</keyword>
<dbReference type="PANTHER" id="PTHR44170:SF36">
    <property type="entry name" value="L1 CELL ADHESION MOLECULE"/>
    <property type="match status" value="1"/>
</dbReference>
<dbReference type="InterPro" id="IPR003599">
    <property type="entry name" value="Ig_sub"/>
</dbReference>
<dbReference type="CDD" id="cd00096">
    <property type="entry name" value="Ig"/>
    <property type="match status" value="1"/>
</dbReference>
<dbReference type="Gene3D" id="2.60.40.10">
    <property type="entry name" value="Immunoglobulins"/>
    <property type="match status" value="11"/>
</dbReference>
<reference evidence="22" key="3">
    <citation type="submission" date="2025-09" db="UniProtKB">
        <authorList>
            <consortium name="Ensembl"/>
        </authorList>
    </citation>
    <scope>IDENTIFICATION</scope>
</reference>
<evidence type="ECO:0000313" key="22">
    <source>
        <dbReference type="Ensembl" id="ENSAPEP00000031050.1"/>
    </source>
</evidence>
<evidence type="ECO:0000256" key="2">
    <source>
        <dbReference type="ARBA" id="ARBA00004624"/>
    </source>
</evidence>
<evidence type="ECO:0000256" key="3">
    <source>
        <dbReference type="ARBA" id="ARBA00008588"/>
    </source>
</evidence>
<evidence type="ECO:0000256" key="12">
    <source>
        <dbReference type="ARBA" id="ARBA00023180"/>
    </source>
</evidence>
<evidence type="ECO:0000256" key="6">
    <source>
        <dbReference type="ARBA" id="ARBA00022729"/>
    </source>
</evidence>
<keyword evidence="9 18" id="KW-1133">Transmembrane helix</keyword>
<feature type="region of interest" description="Disordered" evidence="17">
    <location>
        <begin position="805"/>
        <end position="826"/>
    </location>
</feature>
<dbReference type="FunFam" id="2.60.40.10:FF:002563">
    <property type="entry name" value="Neural cell adhesion molecule L1"/>
    <property type="match status" value="1"/>
</dbReference>
<evidence type="ECO:0000256" key="1">
    <source>
        <dbReference type="ARBA" id="ARBA00004251"/>
    </source>
</evidence>
<dbReference type="InterPro" id="IPR026966">
    <property type="entry name" value="Neurofascin/L1/NrCAM_C"/>
</dbReference>
<dbReference type="GO" id="GO:0005886">
    <property type="term" value="C:plasma membrane"/>
    <property type="evidence" value="ECO:0007669"/>
    <property type="project" value="UniProtKB-SubCell"/>
</dbReference>
<dbReference type="Pfam" id="PF13927">
    <property type="entry name" value="Ig_3"/>
    <property type="match status" value="3"/>
</dbReference>
<feature type="domain" description="Ig-like" evidence="20">
    <location>
        <begin position="431"/>
        <end position="518"/>
    </location>
</feature>
<keyword evidence="13" id="KW-0966">Cell projection</keyword>
<evidence type="ECO:0000256" key="4">
    <source>
        <dbReference type="ARBA" id="ARBA00022475"/>
    </source>
</evidence>
<dbReference type="GeneTree" id="ENSGT00940000157506"/>
<evidence type="ECO:0000256" key="10">
    <source>
        <dbReference type="ARBA" id="ARBA00023136"/>
    </source>
</evidence>
<sequence>MSSSSLQRRWTAYRGWSFPAPLFIAALLFLTLSPPVSQGAIDIPKSLLQPPVLTATPTSFTAFSPEDIYLPCEASGNPPPTFRWWKDGEVFGPQMEGSGTLRAEDDEPLDSYVGTYRCYAKNTLGTAITQTVKVIVEPQPVLLKQQKVHKGAFEGDSIVLSCHPPQSSTPPHIHWMDKRMVHIKQSDRVTVGLNGNLYFSNLLTTDSRDDYICNAQYTAARTILPETAVKLNVLSSNAVPQARKPHFFLPSGPRSSVLALRGNSLTLECIPRGLPTPKVEWMKKDESLEDTSAQVENFGRWLYFSSVQQQDDGEYECRASNIHGSVVHSFSVSVEAAPYWVKEPQNLRYAPGETVRLDCLAEGIPKPDVTWSINGKPITDVSSDPRLSFPSGALVLRDVEFSDNAVYQCEASNRHGSILINSFLFVVELPPQILSSDGVVYRVMEGGHVQLHCESFGSPRPHVTWEGEDLVPLLSDPRVSLLTNGTIEVSNVSHEDGGVYSCSIKNSNISITANLEVYNRTVIHSGPQDLQLLRGSDALLDCSFYKDPRLHDVQVVWKKNGHKLQESSPDDKYTIFGNRTLKLTNVQSHDTAAYSCEVITSLDHVNAGGSITVVAPPDPPHHLILSDTSDDSLTLSWTPGESHNSPITGFLVEAREEQHQEEVRWRWEFWEEVPGDVHHRQLKLHPFCTYSFRVIAINELGRSSPSQPSARHSTPPAVPSSNPVNVTSDSSEPGTLVITWAEMSKHLHNGQDFQYKVFWRKADSRDLHWNTGLIKSPPFLVNNAGTFTPFEIKVQAVNALGIGPAPEAQIGHSGEDTPEESPGGVSTLVKNRTVLVKWNEAQRVRGRLLGYKIYIRRLGSQDRRHRRSLGKHHLENQENRPDRGRDQDQDQDRDQDQDLVRVEVVWGSRTSVEVTELKLFSQYQLLVTAFNRKGESPPSTPHLFNTPEGAPGPPASLTFDSPTEKSLILYWTPPLETNGILLGYMVQYQKEVQSRDSDLTTETISDPNVNQILLENLDSSSYYILKVIAETKSGVGPPITTRGATLLDGVPPTNVTVVSCNTSFNLSWVPGERDRNHGFHFHYKRKPGPDRFETSELVNSTQGFYSLTGLQPGSQYHLLIRHGNDTQWEGVEWTIGPVPSEMAGGFAAQGWLIGLIGAIVLLVLILLILCLIKRSKGGKYAVKDKEDKEVDSEARPMKDETFGEYRSLESDGDEKRSDSQPSLCNESKLGSDDSLAEYGDSVDIQFNEDGSFIGQYSGRGPVPHGNESSGPASPVNAAPPPPIAPSMSSILNRPS</sequence>
<feature type="domain" description="Fibronectin type-III" evidence="21">
    <location>
        <begin position="719"/>
        <end position="816"/>
    </location>
</feature>
<protein>
    <recommendedName>
        <fullName evidence="16">Neural cell adhesion molecule L1</fullName>
    </recommendedName>
</protein>
<evidence type="ECO:0000256" key="16">
    <source>
        <dbReference type="ARBA" id="ARBA00074488"/>
    </source>
</evidence>
<dbReference type="Proteomes" id="UP000265080">
    <property type="component" value="Chromosome 8"/>
</dbReference>
<feature type="domain" description="Ig-like" evidence="20">
    <location>
        <begin position="338"/>
        <end position="413"/>
    </location>
</feature>
<dbReference type="FunFam" id="2.60.40.10:FF:000347">
    <property type="entry name" value="Neuronal cell adhesion molecule"/>
    <property type="match status" value="1"/>
</dbReference>
<comment type="function">
    <text evidence="15">Neural cell adhesion molecule involved in the dynamics of cell adhesion and in the generation of transmembrane signals at tyrosine kinase receptors. During brain development, critical in multiple processes, including neuronal migration, axonal growth and fasciculation, and synaptogenesis. In the mature brain, plays a role in the dynamics of neuronal structure and function, including synaptic plasticity.</text>
</comment>
<dbReference type="InterPro" id="IPR036179">
    <property type="entry name" value="Ig-like_dom_sf"/>
</dbReference>
<evidence type="ECO:0000313" key="23">
    <source>
        <dbReference type="Proteomes" id="UP000265080"/>
    </source>
</evidence>
<dbReference type="Ensembl" id="ENSAPET00000031875.1">
    <property type="protein sequence ID" value="ENSAPEP00000031050.1"/>
    <property type="gene ID" value="ENSAPEG00000022064.1"/>
</dbReference>
<keyword evidence="14" id="KW-0393">Immunoglobulin domain</keyword>
<dbReference type="GO" id="GO:0030426">
    <property type="term" value="C:growth cone"/>
    <property type="evidence" value="ECO:0007669"/>
    <property type="project" value="UniProtKB-SubCell"/>
</dbReference>
<evidence type="ECO:0000256" key="19">
    <source>
        <dbReference type="SAM" id="SignalP"/>
    </source>
</evidence>
<feature type="chain" id="PRO_5017977861" description="Neural cell adhesion molecule L1" evidence="19">
    <location>
        <begin position="40"/>
        <end position="1295"/>
    </location>
</feature>
<feature type="domain" description="Ig-like" evidence="20">
    <location>
        <begin position="535"/>
        <end position="612"/>
    </location>
</feature>
<dbReference type="FunFam" id="2.60.40.10:FF:000005">
    <property type="entry name" value="Neuronal cell adhesion molecule"/>
    <property type="match status" value="1"/>
</dbReference>
<dbReference type="SMART" id="SM00060">
    <property type="entry name" value="FN3"/>
    <property type="match status" value="5"/>
</dbReference>
<feature type="domain" description="Ig-like" evidence="20">
    <location>
        <begin position="138"/>
        <end position="224"/>
    </location>
</feature>
<evidence type="ECO:0000256" key="5">
    <source>
        <dbReference type="ARBA" id="ARBA00022692"/>
    </source>
</evidence>
<dbReference type="PANTHER" id="PTHR44170">
    <property type="entry name" value="PROTEIN SIDEKICK"/>
    <property type="match status" value="1"/>
</dbReference>
<dbReference type="FunFam" id="2.60.40.10:FF:000028">
    <property type="entry name" value="Neuronal cell adhesion molecule"/>
    <property type="match status" value="1"/>
</dbReference>
<evidence type="ECO:0000259" key="20">
    <source>
        <dbReference type="PROSITE" id="PS50835"/>
    </source>
</evidence>
<keyword evidence="23" id="KW-1185">Reference proteome</keyword>
<reference evidence="22" key="2">
    <citation type="submission" date="2025-08" db="UniProtKB">
        <authorList>
            <consortium name="Ensembl"/>
        </authorList>
    </citation>
    <scope>IDENTIFICATION</scope>
</reference>
<accession>A0A3P8TXU9</accession>
<keyword evidence="5 18" id="KW-0812">Transmembrane</keyword>
<evidence type="ECO:0000256" key="13">
    <source>
        <dbReference type="ARBA" id="ARBA00023273"/>
    </source>
</evidence>
<keyword evidence="4" id="KW-1003">Cell membrane</keyword>
<dbReference type="PROSITE" id="PS50853">
    <property type="entry name" value="FN3"/>
    <property type="match status" value="5"/>
</dbReference>
<evidence type="ECO:0000256" key="11">
    <source>
        <dbReference type="ARBA" id="ARBA00023157"/>
    </source>
</evidence>
<feature type="domain" description="Fibronectin type-III" evidence="21">
    <location>
        <begin position="1051"/>
        <end position="1143"/>
    </location>
</feature>
<feature type="region of interest" description="Disordered" evidence="17">
    <location>
        <begin position="1250"/>
        <end position="1295"/>
    </location>
</feature>
<keyword evidence="12" id="KW-0325">Glycoprotein</keyword>
<dbReference type="SUPFAM" id="SSF48726">
    <property type="entry name" value="Immunoglobulin"/>
    <property type="match status" value="6"/>
</dbReference>
<dbReference type="PROSITE" id="PS50835">
    <property type="entry name" value="IG_LIKE"/>
    <property type="match status" value="6"/>
</dbReference>
<keyword evidence="11" id="KW-1015">Disulfide bond</keyword>
<evidence type="ECO:0000256" key="9">
    <source>
        <dbReference type="ARBA" id="ARBA00022989"/>
    </source>
</evidence>
<feature type="region of interest" description="Disordered" evidence="17">
    <location>
        <begin position="1182"/>
        <end position="1235"/>
    </location>
</feature>
<dbReference type="GO" id="GO:0098609">
    <property type="term" value="P:cell-cell adhesion"/>
    <property type="evidence" value="ECO:0007669"/>
    <property type="project" value="TreeGrafter"/>
</dbReference>
<keyword evidence="6 19" id="KW-0732">Signal</keyword>
<dbReference type="InterPro" id="IPR013783">
    <property type="entry name" value="Ig-like_fold"/>
</dbReference>
<dbReference type="Pfam" id="PF07679">
    <property type="entry name" value="I-set"/>
    <property type="match status" value="2"/>
</dbReference>
<evidence type="ECO:0000256" key="8">
    <source>
        <dbReference type="ARBA" id="ARBA00022889"/>
    </source>
</evidence>
<feature type="transmembrane region" description="Helical" evidence="18">
    <location>
        <begin position="1151"/>
        <end position="1172"/>
    </location>
</feature>
<reference evidence="22 23" key="1">
    <citation type="submission" date="2018-03" db="EMBL/GenBank/DDBJ databases">
        <title>Finding Nemo's genes: A chromosome-scale reference assembly of the genome of the orange clownfish Amphiprion percula.</title>
        <authorList>
            <person name="Lehmann R."/>
        </authorList>
    </citation>
    <scope>NUCLEOTIDE SEQUENCE</scope>
</reference>
<dbReference type="InterPro" id="IPR036116">
    <property type="entry name" value="FN3_sf"/>
</dbReference>
<evidence type="ECO:0000259" key="21">
    <source>
        <dbReference type="PROSITE" id="PS50853"/>
    </source>
</evidence>
<comment type="similarity">
    <text evidence="3">Belongs to the immunoglobulin superfamily. L1/neurofascin/NgCAM family.</text>
</comment>
<dbReference type="FunFam" id="2.60.40.10:FF:000078">
    <property type="entry name" value="Neuronal cell adhesion molecule"/>
    <property type="match status" value="1"/>
</dbReference>
<feature type="domain" description="Fibronectin type-III" evidence="21">
    <location>
        <begin position="619"/>
        <end position="717"/>
    </location>
</feature>
<keyword evidence="10 18" id="KW-0472">Membrane</keyword>
<evidence type="ECO:0000256" key="15">
    <source>
        <dbReference type="ARBA" id="ARBA00060042"/>
    </source>
</evidence>
<name>A0A3P8TXU9_AMPPE</name>
<dbReference type="InterPro" id="IPR003598">
    <property type="entry name" value="Ig_sub2"/>
</dbReference>
<feature type="compositionally biased region" description="Polar residues" evidence="17">
    <location>
        <begin position="703"/>
        <end position="712"/>
    </location>
</feature>
<evidence type="ECO:0000256" key="18">
    <source>
        <dbReference type="SAM" id="Phobius"/>
    </source>
</evidence>
<dbReference type="STRING" id="161767.ENSAPEP00000031050"/>
<feature type="region of interest" description="Disordered" evidence="17">
    <location>
        <begin position="703"/>
        <end position="732"/>
    </location>
</feature>
<dbReference type="SUPFAM" id="SSF49265">
    <property type="entry name" value="Fibronectin type III"/>
    <property type="match status" value="3"/>
</dbReference>
<feature type="domain" description="Fibronectin type-III" evidence="21">
    <location>
        <begin position="818"/>
        <end position="949"/>
    </location>
</feature>
<dbReference type="Pfam" id="PF13882">
    <property type="entry name" value="Bravo_FIGEY"/>
    <property type="match status" value="1"/>
</dbReference>
<keyword evidence="7" id="KW-0677">Repeat</keyword>